<reference evidence="1" key="1">
    <citation type="submission" date="2016-01" db="EMBL/GenBank/DDBJ databases">
        <authorList>
            <person name="Peeters C."/>
        </authorList>
    </citation>
    <scope>NUCLEOTIDE SEQUENCE [LARGE SCALE GENOMIC DNA]</scope>
    <source>
        <strain evidence="1">LMG 22937</strain>
    </source>
</reference>
<organism evidence="1 2">
    <name type="scientific">Caballeronia terrestris</name>
    <dbReference type="NCBI Taxonomy" id="1226301"/>
    <lineage>
        <taxon>Bacteria</taxon>
        <taxon>Pseudomonadati</taxon>
        <taxon>Pseudomonadota</taxon>
        <taxon>Betaproteobacteria</taxon>
        <taxon>Burkholderiales</taxon>
        <taxon>Burkholderiaceae</taxon>
        <taxon>Caballeronia</taxon>
    </lineage>
</organism>
<proteinExistence type="predicted"/>
<comment type="caution">
    <text evidence="1">The sequence shown here is derived from an EMBL/GenBank/DDBJ whole genome shotgun (WGS) entry which is preliminary data.</text>
</comment>
<dbReference type="EMBL" id="FCOL02000109">
    <property type="protein sequence ID" value="SAL83919.1"/>
    <property type="molecule type" value="Genomic_DNA"/>
</dbReference>
<name>A0A158KT63_9BURK</name>
<dbReference type="AlphaFoldDB" id="A0A158KT63"/>
<sequence length="56" mass="6029">MNGLRFAYIVSFATSSNPQGRAVKIMQTYANFTGSGSLPIISIKSICRLDTSVSID</sequence>
<keyword evidence="2" id="KW-1185">Reference proteome</keyword>
<gene>
    <name evidence="1" type="ORF">AWB67_06540</name>
</gene>
<dbReference type="Proteomes" id="UP000054925">
    <property type="component" value="Unassembled WGS sequence"/>
</dbReference>
<protein>
    <submittedName>
        <fullName evidence="1">Uncharacterized protein</fullName>
    </submittedName>
</protein>
<evidence type="ECO:0000313" key="2">
    <source>
        <dbReference type="Proteomes" id="UP000054925"/>
    </source>
</evidence>
<evidence type="ECO:0000313" key="1">
    <source>
        <dbReference type="EMBL" id="SAL83919.1"/>
    </source>
</evidence>
<accession>A0A158KT63</accession>